<dbReference type="Pfam" id="PF00176">
    <property type="entry name" value="SNF2-rel_dom"/>
    <property type="match status" value="1"/>
</dbReference>
<dbReference type="InterPro" id="IPR000330">
    <property type="entry name" value="SNF2_N"/>
</dbReference>
<keyword evidence="8" id="KW-0539">Nucleus</keyword>
<keyword evidence="3" id="KW-0479">Metal-binding</keyword>
<feature type="region of interest" description="Disordered" evidence="9">
    <location>
        <begin position="204"/>
        <end position="272"/>
    </location>
</feature>
<feature type="compositionally biased region" description="Acidic residues" evidence="9">
    <location>
        <begin position="220"/>
        <end position="235"/>
    </location>
</feature>
<feature type="region of interest" description="Disordered" evidence="9">
    <location>
        <begin position="1"/>
        <end position="74"/>
    </location>
</feature>
<sequence>MSELEDQASVSDIDNANANANADTDTDANTDPYATADEVGLPQQSDQSESGSSHQTSLTHPQASEGPAEPPHDANTFFEIVVPKIKNPQDYEYLSGHFEAHCILAVDMHEPKFIVRLGSGERTTITARQLLRLKNGPRLFREFVDGSQSPDPLAMNLDNDPQLVHTGGDGQSEEVEDVGRQIGIARSRQRRLGVSGASFAQFFNPKRTRKEQPVVLNESSSEDSDEVESSSESEEDVRPTSRRHLNRAAQKKTKHARESSEESFVSNRGTRVSTRLQKTTRYNFKERLEDDEMSEVEVVAPKKKFSGAKEQFVELPEDDPFREAHSNQCFFCGKWEDESSKQESLVFCQGCTSSYHRDCLGPRTARKHLVTKVGPDDFILQCSNCLGIKHRDHDILPHLGHCAICKEAGLMSTPLRESYTAQEEQQLREENGGIDPVTEVERSSVNNADNVLIRCTRCKRAFHVEHVLPTPEADRSDMRTDYWHCSECFEAPAAPLPIQAIVAWRSKNADVKVVPRLVELIPEIEKEYLVKWTNQSYFNVVWMPGDWVWCIARSAMFSSFLKSSKSDKPIWTTEEAVPEENLCVDIIFDLEYTREPESLEERANPELVERAFVKFKGLTYEETVWEHPPKQTNAVQWQDFKTALADKVFSETIQPLKNKVLQERLKDARKKNFENHLILKSQPEMVTGGKLMGYQMEGVNWMYYQYFQQRNAVLADDMGLGKTLQIITLLSALIENFECFPFLIVVPNSTVPNWRREIKSWAPKMRVVTYYGSAWARQMAEKHEMFHNACPTP</sequence>
<evidence type="ECO:0000256" key="7">
    <source>
        <dbReference type="ARBA" id="ARBA00022840"/>
    </source>
</evidence>
<evidence type="ECO:0000256" key="1">
    <source>
        <dbReference type="ARBA" id="ARBA00004123"/>
    </source>
</evidence>
<dbReference type="GO" id="GO:0003677">
    <property type="term" value="F:DNA binding"/>
    <property type="evidence" value="ECO:0007669"/>
    <property type="project" value="TreeGrafter"/>
</dbReference>
<feature type="compositionally biased region" description="Low complexity" evidence="9">
    <location>
        <begin position="12"/>
        <end position="37"/>
    </location>
</feature>
<dbReference type="SMART" id="SM00249">
    <property type="entry name" value="PHD"/>
    <property type="match status" value="2"/>
</dbReference>
<dbReference type="SUPFAM" id="SSF52540">
    <property type="entry name" value="P-loop containing nucleoside triphosphate hydrolases"/>
    <property type="match status" value="1"/>
</dbReference>
<dbReference type="CDD" id="cd15489">
    <property type="entry name" value="PHD_SF"/>
    <property type="match status" value="2"/>
</dbReference>
<dbReference type="GO" id="GO:0042393">
    <property type="term" value="F:histone binding"/>
    <property type="evidence" value="ECO:0007669"/>
    <property type="project" value="TreeGrafter"/>
</dbReference>
<feature type="compositionally biased region" description="Polar residues" evidence="9">
    <location>
        <begin position="262"/>
        <end position="272"/>
    </location>
</feature>
<keyword evidence="6" id="KW-0862">Zinc</keyword>
<dbReference type="AlphaFoldDB" id="A0A9W4NJH3"/>
<evidence type="ECO:0000256" key="9">
    <source>
        <dbReference type="SAM" id="MobiDB-lite"/>
    </source>
</evidence>
<dbReference type="Gene3D" id="3.40.50.10810">
    <property type="entry name" value="Tandem AAA-ATPase domain"/>
    <property type="match status" value="1"/>
</dbReference>
<evidence type="ECO:0000256" key="8">
    <source>
        <dbReference type="ARBA" id="ARBA00023242"/>
    </source>
</evidence>
<feature type="compositionally biased region" description="Polar residues" evidence="9">
    <location>
        <begin position="42"/>
        <end position="62"/>
    </location>
</feature>
<dbReference type="Gene3D" id="3.30.40.10">
    <property type="entry name" value="Zinc/RING finger domain, C3HC4 (zinc finger)"/>
    <property type="match status" value="2"/>
</dbReference>
<evidence type="ECO:0000313" key="11">
    <source>
        <dbReference type="EMBL" id="CAG8374827.1"/>
    </source>
</evidence>
<dbReference type="GO" id="GO:0005524">
    <property type="term" value="F:ATP binding"/>
    <property type="evidence" value="ECO:0007669"/>
    <property type="project" value="UniProtKB-KW"/>
</dbReference>
<comment type="subcellular location">
    <subcellularLocation>
        <location evidence="1">Nucleus</location>
    </subcellularLocation>
</comment>
<accession>A0A9W4NJH3</accession>
<dbReference type="InterPro" id="IPR055565">
    <property type="entry name" value="DUF7141"/>
</dbReference>
<dbReference type="CDD" id="cd17919">
    <property type="entry name" value="DEXHc_Snf"/>
    <property type="match status" value="1"/>
</dbReference>
<comment type="caution">
    <text evidence="11">The sequence shown here is derived from an EMBL/GenBank/DDBJ whole genome shotgun (WGS) entry which is preliminary data.</text>
</comment>
<dbReference type="InterPro" id="IPR001965">
    <property type="entry name" value="Znf_PHD"/>
</dbReference>
<feature type="domain" description="Zinc finger PHD-type" evidence="10">
    <location>
        <begin position="401"/>
        <end position="489"/>
    </location>
</feature>
<dbReference type="InterPro" id="IPR041684">
    <property type="entry name" value="Znf-PHD-like"/>
</dbReference>
<dbReference type="Pfam" id="PF23614">
    <property type="entry name" value="DUF7141"/>
    <property type="match status" value="1"/>
</dbReference>
<dbReference type="GO" id="GO:0008270">
    <property type="term" value="F:zinc ion binding"/>
    <property type="evidence" value="ECO:0007669"/>
    <property type="project" value="UniProtKB-KW"/>
</dbReference>
<dbReference type="InterPro" id="IPR027417">
    <property type="entry name" value="P-loop_NTPase"/>
</dbReference>
<reference evidence="11" key="1">
    <citation type="submission" date="2021-07" db="EMBL/GenBank/DDBJ databases">
        <authorList>
            <person name="Branca A.L. A."/>
        </authorList>
    </citation>
    <scope>NUCLEOTIDE SEQUENCE</scope>
</reference>
<evidence type="ECO:0000256" key="5">
    <source>
        <dbReference type="ARBA" id="ARBA00022771"/>
    </source>
</evidence>
<name>A0A9W4NJH3_9EURO</name>
<evidence type="ECO:0000256" key="4">
    <source>
        <dbReference type="ARBA" id="ARBA00022741"/>
    </source>
</evidence>
<comment type="subunit">
    <text evidence="2">Component of the NuA4 histone acetyltransferase complex.</text>
</comment>
<proteinExistence type="predicted"/>
<dbReference type="SUPFAM" id="SSF57903">
    <property type="entry name" value="FYVE/PHD zinc finger"/>
    <property type="match status" value="1"/>
</dbReference>
<protein>
    <recommendedName>
        <fullName evidence="10">Zinc finger PHD-type domain-containing protein</fullName>
    </recommendedName>
</protein>
<dbReference type="Pfam" id="PF23615">
    <property type="entry name" value="Chromo_MIT1"/>
    <property type="match status" value="1"/>
</dbReference>
<evidence type="ECO:0000256" key="2">
    <source>
        <dbReference type="ARBA" id="ARBA00011353"/>
    </source>
</evidence>
<dbReference type="InterPro" id="IPR016197">
    <property type="entry name" value="Chromo-like_dom_sf"/>
</dbReference>
<gene>
    <name evidence="11" type="ORF">PSALAMII_LOCUS5107</name>
</gene>
<evidence type="ECO:0000256" key="3">
    <source>
        <dbReference type="ARBA" id="ARBA00022723"/>
    </source>
</evidence>
<dbReference type="InterPro" id="IPR013083">
    <property type="entry name" value="Znf_RING/FYVE/PHD"/>
</dbReference>
<organism evidence="11 12">
    <name type="scientific">Penicillium salamii</name>
    <dbReference type="NCBI Taxonomy" id="1612424"/>
    <lineage>
        <taxon>Eukaryota</taxon>
        <taxon>Fungi</taxon>
        <taxon>Dikarya</taxon>
        <taxon>Ascomycota</taxon>
        <taxon>Pezizomycotina</taxon>
        <taxon>Eurotiomycetes</taxon>
        <taxon>Eurotiomycetidae</taxon>
        <taxon>Eurotiales</taxon>
        <taxon>Aspergillaceae</taxon>
        <taxon>Penicillium</taxon>
    </lineage>
</organism>
<dbReference type="EMBL" id="CAJVPG010000221">
    <property type="protein sequence ID" value="CAG8374827.1"/>
    <property type="molecule type" value="Genomic_DNA"/>
</dbReference>
<dbReference type="GO" id="GO:0016887">
    <property type="term" value="F:ATP hydrolysis activity"/>
    <property type="evidence" value="ECO:0007669"/>
    <property type="project" value="TreeGrafter"/>
</dbReference>
<dbReference type="InterPro" id="IPR011011">
    <property type="entry name" value="Znf_FYVE_PHD"/>
</dbReference>
<keyword evidence="4" id="KW-0547">Nucleotide-binding</keyword>
<feature type="domain" description="Zinc finger PHD-type" evidence="10">
    <location>
        <begin position="328"/>
        <end position="386"/>
    </location>
</feature>
<dbReference type="Pfam" id="PF15446">
    <property type="entry name" value="zf-PHD-like"/>
    <property type="match status" value="1"/>
</dbReference>
<dbReference type="InterPro" id="IPR056616">
    <property type="entry name" value="Chromo_MIT1"/>
</dbReference>
<keyword evidence="7" id="KW-0067">ATP-binding</keyword>
<evidence type="ECO:0000313" key="12">
    <source>
        <dbReference type="Proteomes" id="UP001152649"/>
    </source>
</evidence>
<evidence type="ECO:0000256" key="6">
    <source>
        <dbReference type="ARBA" id="ARBA00022833"/>
    </source>
</evidence>
<dbReference type="GO" id="GO:0000785">
    <property type="term" value="C:chromatin"/>
    <property type="evidence" value="ECO:0007669"/>
    <property type="project" value="TreeGrafter"/>
</dbReference>
<dbReference type="PANTHER" id="PTHR45623:SF17">
    <property type="entry name" value="CHROMODOMAIN-HELICASE-DNA-BINDING PROTEIN 3-RELATED"/>
    <property type="match status" value="1"/>
</dbReference>
<keyword evidence="12" id="KW-1185">Reference proteome</keyword>
<dbReference type="Proteomes" id="UP001152649">
    <property type="component" value="Unassembled WGS sequence"/>
</dbReference>
<dbReference type="InterPro" id="IPR038718">
    <property type="entry name" value="SNF2-like_sf"/>
</dbReference>
<feature type="compositionally biased region" description="Basic residues" evidence="9">
    <location>
        <begin position="240"/>
        <end position="255"/>
    </location>
</feature>
<dbReference type="GO" id="GO:0003682">
    <property type="term" value="F:chromatin binding"/>
    <property type="evidence" value="ECO:0007669"/>
    <property type="project" value="TreeGrafter"/>
</dbReference>
<dbReference type="PANTHER" id="PTHR45623">
    <property type="entry name" value="CHROMODOMAIN-HELICASE-DNA-BINDING PROTEIN 3-RELATED-RELATED"/>
    <property type="match status" value="1"/>
</dbReference>
<evidence type="ECO:0000259" key="10">
    <source>
        <dbReference type="SMART" id="SM00249"/>
    </source>
</evidence>
<dbReference type="GO" id="GO:0005634">
    <property type="term" value="C:nucleus"/>
    <property type="evidence" value="ECO:0007669"/>
    <property type="project" value="UniProtKB-SubCell"/>
</dbReference>
<dbReference type="GO" id="GO:0140658">
    <property type="term" value="F:ATP-dependent chromatin remodeler activity"/>
    <property type="evidence" value="ECO:0007669"/>
    <property type="project" value="TreeGrafter"/>
</dbReference>
<keyword evidence="5" id="KW-0863">Zinc-finger</keyword>
<dbReference type="OrthoDB" id="5857104at2759"/>
<dbReference type="SUPFAM" id="SSF54160">
    <property type="entry name" value="Chromo domain-like"/>
    <property type="match status" value="1"/>
</dbReference>